<dbReference type="GO" id="GO:0005856">
    <property type="term" value="C:cytoskeleton"/>
    <property type="evidence" value="ECO:0007669"/>
    <property type="project" value="TreeGrafter"/>
</dbReference>
<dbReference type="GO" id="GO:0005912">
    <property type="term" value="C:adherens junction"/>
    <property type="evidence" value="ECO:0007669"/>
    <property type="project" value="UniProtKB-SubCell"/>
</dbReference>
<dbReference type="InterPro" id="IPR014847">
    <property type="entry name" value="FA"/>
</dbReference>
<keyword evidence="7" id="KW-1185">Reference proteome</keyword>
<dbReference type="Proteomes" id="UP001233999">
    <property type="component" value="Unassembled WGS sequence"/>
</dbReference>
<sequence>MEPILFSFRVKFYPPDPFRLKEEITRYQIYLQLKRDLLHGRLYCTPAEAALLAAYIIQSELGDYDPEEHEDNYVSEFKLLLKQTPEIEEKMMEIHQTQLKGQTPAQVENNFLRKACTLDTYGVDPHPVKDHRGNQLYLGINHCGILTFQGSRKTHHFRWSEVQKINYEGKMFIVHLTYNEKKHTVGFKCPTGAACRHVWRCAIEQMLFFTLPSSSDAPTVVTGGSFFSWGTKFRYSGRVEREILEDIGPLRREEPTINRSFRSSSLRRKASSVPATPSTPIGNELGEIRYGSLPRANHSAPLSDSRLDGGLMVDAAPASSPYCPDNTLPLLETVSEDQEICNKHRGGTKEGEAVHSHGFDDYYFRDSFEHSSSESQLVEVAGSKQALPRPSPGTKPAPLPAPPAPTTAAPRRFNLLQVFVPSFLCVALSLALATVLVLESDCEVLGSVRRMPEMVVLRRDYYEPAKEFLRQKFGKLMNV</sequence>
<keyword evidence="4" id="KW-0812">Transmembrane</keyword>
<protein>
    <recommendedName>
        <fullName evidence="5">FERM domain-containing protein</fullName>
    </recommendedName>
</protein>
<keyword evidence="4" id="KW-0472">Membrane</keyword>
<feature type="region of interest" description="Disordered" evidence="3">
    <location>
        <begin position="256"/>
        <end position="284"/>
    </location>
</feature>
<dbReference type="GO" id="GO:0008092">
    <property type="term" value="F:cytoskeletal protein binding"/>
    <property type="evidence" value="ECO:0007669"/>
    <property type="project" value="InterPro"/>
</dbReference>
<evidence type="ECO:0000256" key="1">
    <source>
        <dbReference type="ARBA" id="ARBA00004536"/>
    </source>
</evidence>
<dbReference type="PANTHER" id="PTHR23280">
    <property type="entry name" value="4.1 G PROTEIN"/>
    <property type="match status" value="1"/>
</dbReference>
<dbReference type="PROSITE" id="PS50057">
    <property type="entry name" value="FERM_3"/>
    <property type="match status" value="1"/>
</dbReference>
<dbReference type="GO" id="GO:0031032">
    <property type="term" value="P:actomyosin structure organization"/>
    <property type="evidence" value="ECO:0007669"/>
    <property type="project" value="TreeGrafter"/>
</dbReference>
<dbReference type="Pfam" id="PF08736">
    <property type="entry name" value="FA"/>
    <property type="match status" value="1"/>
</dbReference>
<dbReference type="Pfam" id="PF00373">
    <property type="entry name" value="FERM_M"/>
    <property type="match status" value="1"/>
</dbReference>
<dbReference type="SMART" id="SM01195">
    <property type="entry name" value="FA"/>
    <property type="match status" value="1"/>
</dbReference>
<evidence type="ECO:0000313" key="7">
    <source>
        <dbReference type="Proteomes" id="UP001233999"/>
    </source>
</evidence>
<feature type="domain" description="FERM" evidence="5">
    <location>
        <begin position="1"/>
        <end position="213"/>
    </location>
</feature>
<reference evidence="6" key="2">
    <citation type="submission" date="2023-05" db="EMBL/GenBank/DDBJ databases">
        <authorList>
            <person name="Fouks B."/>
        </authorList>
    </citation>
    <scope>NUCLEOTIDE SEQUENCE</scope>
    <source>
        <strain evidence="6">Stay&amp;Tobe</strain>
        <tissue evidence="6">Testes</tissue>
    </source>
</reference>
<dbReference type="CDD" id="cd13192">
    <property type="entry name" value="FERM_C_FRMD3_FRMD5"/>
    <property type="match status" value="1"/>
</dbReference>
<dbReference type="InterPro" id="IPR019748">
    <property type="entry name" value="FERM_central"/>
</dbReference>
<dbReference type="Gene3D" id="2.30.29.30">
    <property type="entry name" value="Pleckstrin-homology domain (PH domain)/Phosphotyrosine-binding domain (PTB)"/>
    <property type="match status" value="1"/>
</dbReference>
<dbReference type="CDD" id="cd14473">
    <property type="entry name" value="FERM_B-lobe"/>
    <property type="match status" value="1"/>
</dbReference>
<accession>A0AAD8ABA5</accession>
<dbReference type="GO" id="GO:0030182">
    <property type="term" value="P:neuron differentiation"/>
    <property type="evidence" value="ECO:0007669"/>
    <property type="project" value="UniProtKB-ARBA"/>
</dbReference>
<dbReference type="SMART" id="SM00295">
    <property type="entry name" value="B41"/>
    <property type="match status" value="1"/>
</dbReference>
<dbReference type="SUPFAM" id="SSF47031">
    <property type="entry name" value="Second domain of FERM"/>
    <property type="match status" value="1"/>
</dbReference>
<gene>
    <name evidence="6" type="ORF">L9F63_012937</name>
</gene>
<dbReference type="SUPFAM" id="SSF50729">
    <property type="entry name" value="PH domain-like"/>
    <property type="match status" value="1"/>
</dbReference>
<dbReference type="EMBL" id="JASPKZ010002306">
    <property type="protein sequence ID" value="KAJ9595878.1"/>
    <property type="molecule type" value="Genomic_DNA"/>
</dbReference>
<evidence type="ECO:0000256" key="2">
    <source>
        <dbReference type="ARBA" id="ARBA00043944"/>
    </source>
</evidence>
<dbReference type="InterPro" id="IPR035963">
    <property type="entry name" value="FERM_2"/>
</dbReference>
<dbReference type="GO" id="GO:0071944">
    <property type="term" value="C:cell periphery"/>
    <property type="evidence" value="ECO:0007669"/>
    <property type="project" value="UniProtKB-ARBA"/>
</dbReference>
<comment type="caution">
    <text evidence="6">The sequence shown here is derived from an EMBL/GenBank/DDBJ whole genome shotgun (WGS) entry which is preliminary data.</text>
</comment>
<dbReference type="FunFam" id="2.30.29.30:FF:000002">
    <property type="entry name" value="Band 4.1-like protein 5 isoform 1"/>
    <property type="match status" value="1"/>
</dbReference>
<dbReference type="InterPro" id="IPR018980">
    <property type="entry name" value="FERM_PH-like_C"/>
</dbReference>
<dbReference type="PANTHER" id="PTHR23280:SF32">
    <property type="entry name" value="FI22325P1"/>
    <property type="match status" value="1"/>
</dbReference>
<dbReference type="GO" id="GO:0016028">
    <property type="term" value="C:rhabdomere"/>
    <property type="evidence" value="ECO:0007669"/>
    <property type="project" value="UniProtKB-SubCell"/>
</dbReference>
<dbReference type="AlphaFoldDB" id="A0AAD8ABA5"/>
<dbReference type="Pfam" id="PF09380">
    <property type="entry name" value="FERM_C"/>
    <property type="match status" value="1"/>
</dbReference>
<dbReference type="InterPro" id="IPR000798">
    <property type="entry name" value="Ez/rad/moesin-like"/>
</dbReference>
<proteinExistence type="predicted"/>
<name>A0AAD8ABA5_DIPPU</name>
<dbReference type="SMART" id="SM01196">
    <property type="entry name" value="FERM_C"/>
    <property type="match status" value="1"/>
</dbReference>
<dbReference type="PRINTS" id="PR00661">
    <property type="entry name" value="ERMFAMILY"/>
</dbReference>
<dbReference type="InterPro" id="IPR011993">
    <property type="entry name" value="PH-like_dom_sf"/>
</dbReference>
<dbReference type="InterPro" id="IPR019749">
    <property type="entry name" value="Band_41_domain"/>
</dbReference>
<evidence type="ECO:0000256" key="3">
    <source>
        <dbReference type="SAM" id="MobiDB-lite"/>
    </source>
</evidence>
<reference evidence="6" key="1">
    <citation type="journal article" date="2023" name="IScience">
        <title>Live-bearing cockroach genome reveals convergent evolutionary mechanisms linked to viviparity in insects and beyond.</title>
        <authorList>
            <person name="Fouks B."/>
            <person name="Harrison M.C."/>
            <person name="Mikhailova A.A."/>
            <person name="Marchal E."/>
            <person name="English S."/>
            <person name="Carruthers M."/>
            <person name="Jennings E.C."/>
            <person name="Chiamaka E.L."/>
            <person name="Frigard R.A."/>
            <person name="Pippel M."/>
            <person name="Attardo G.M."/>
            <person name="Benoit J.B."/>
            <person name="Bornberg-Bauer E."/>
            <person name="Tobe S.S."/>
        </authorList>
    </citation>
    <scope>NUCLEOTIDE SEQUENCE</scope>
    <source>
        <strain evidence="6">Stay&amp;Tobe</strain>
    </source>
</reference>
<evidence type="ECO:0000313" key="6">
    <source>
        <dbReference type="EMBL" id="KAJ9595878.1"/>
    </source>
</evidence>
<keyword evidence="4" id="KW-1133">Transmembrane helix</keyword>
<evidence type="ECO:0000259" key="5">
    <source>
        <dbReference type="PROSITE" id="PS50057"/>
    </source>
</evidence>
<dbReference type="GO" id="GO:0009887">
    <property type="term" value="P:animal organ morphogenesis"/>
    <property type="evidence" value="ECO:0007669"/>
    <property type="project" value="UniProtKB-ARBA"/>
</dbReference>
<comment type="subcellular location">
    <subcellularLocation>
        <location evidence="1">Cell junction</location>
        <location evidence="1">Adherens junction</location>
    </subcellularLocation>
    <subcellularLocation>
        <location evidence="2">Cell projection</location>
        <location evidence="2">Rhabdomere</location>
    </subcellularLocation>
</comment>
<evidence type="ECO:0000256" key="4">
    <source>
        <dbReference type="SAM" id="Phobius"/>
    </source>
</evidence>
<organism evidence="6 7">
    <name type="scientific">Diploptera punctata</name>
    <name type="common">Pacific beetle cockroach</name>
    <dbReference type="NCBI Taxonomy" id="6984"/>
    <lineage>
        <taxon>Eukaryota</taxon>
        <taxon>Metazoa</taxon>
        <taxon>Ecdysozoa</taxon>
        <taxon>Arthropoda</taxon>
        <taxon>Hexapoda</taxon>
        <taxon>Insecta</taxon>
        <taxon>Pterygota</taxon>
        <taxon>Neoptera</taxon>
        <taxon>Polyneoptera</taxon>
        <taxon>Dictyoptera</taxon>
        <taxon>Blattodea</taxon>
        <taxon>Blaberoidea</taxon>
        <taxon>Blaberidae</taxon>
        <taxon>Diplopterinae</taxon>
        <taxon>Diploptera</taxon>
    </lineage>
</organism>
<feature type="transmembrane region" description="Helical" evidence="4">
    <location>
        <begin position="415"/>
        <end position="438"/>
    </location>
</feature>
<dbReference type="Gene3D" id="1.20.80.10">
    <property type="match status" value="1"/>
</dbReference>
<dbReference type="PRINTS" id="PR00935">
    <property type="entry name" value="BAND41"/>
</dbReference>
<dbReference type="InterPro" id="IPR014352">
    <property type="entry name" value="FERM/acyl-CoA-bd_prot_sf"/>
</dbReference>
<feature type="compositionally biased region" description="Pro residues" evidence="3">
    <location>
        <begin position="389"/>
        <end position="405"/>
    </location>
</feature>
<dbReference type="InterPro" id="IPR000299">
    <property type="entry name" value="FERM_domain"/>
</dbReference>
<feature type="region of interest" description="Disordered" evidence="3">
    <location>
        <begin position="379"/>
        <end position="405"/>
    </location>
</feature>
<dbReference type="FunFam" id="1.20.80.10:FF:000006">
    <property type="entry name" value="FERM domain-containing protein 5 isoform X1"/>
    <property type="match status" value="1"/>
</dbReference>